<dbReference type="Proteomes" id="UP000325333">
    <property type="component" value="Unassembled WGS sequence"/>
</dbReference>
<proteinExistence type="predicted"/>
<comment type="caution">
    <text evidence="1">The sequence shown here is derived from an EMBL/GenBank/DDBJ whole genome shotgun (WGS) entry which is preliminary data.</text>
</comment>
<accession>A0A5B0L0J0</accession>
<name>A0A5B0L0J0_9PROT</name>
<dbReference type="AlphaFoldDB" id="A0A5B0L0J0"/>
<evidence type="ECO:0000313" key="1">
    <source>
        <dbReference type="EMBL" id="KAA1058382.1"/>
    </source>
</evidence>
<organism evidence="1 2">
    <name type="scientific">Azospirillum argentinense</name>
    <dbReference type="NCBI Taxonomy" id="2970906"/>
    <lineage>
        <taxon>Bacteria</taxon>
        <taxon>Pseudomonadati</taxon>
        <taxon>Pseudomonadota</taxon>
        <taxon>Alphaproteobacteria</taxon>
        <taxon>Rhodospirillales</taxon>
        <taxon>Azospirillaceae</taxon>
        <taxon>Azospirillum</taxon>
    </lineage>
</organism>
<evidence type="ECO:0000313" key="2">
    <source>
        <dbReference type="Proteomes" id="UP000325333"/>
    </source>
</evidence>
<dbReference type="EMBL" id="VEWN01000001">
    <property type="protein sequence ID" value="KAA1058382.1"/>
    <property type="molecule type" value="Genomic_DNA"/>
</dbReference>
<gene>
    <name evidence="1" type="ORF">FH063_000582</name>
</gene>
<protein>
    <submittedName>
        <fullName evidence="1">Uncharacterized protein</fullName>
    </submittedName>
</protein>
<reference evidence="1 2" key="1">
    <citation type="submission" date="2019-07" db="EMBL/GenBank/DDBJ databases">
        <title>Genome sequencing of the stress-tolerant strain Azospirillum brasilense Az19.</title>
        <authorList>
            <person name="Maroniche G.A."/>
            <person name="Garcia J.E."/>
            <person name="Pagnussat L."/>
            <person name="Amenta M."/>
            <person name="Creus C.M."/>
        </authorList>
    </citation>
    <scope>NUCLEOTIDE SEQUENCE [LARGE SCALE GENOMIC DNA]</scope>
    <source>
        <strain evidence="1 2">Az19</strain>
    </source>
</reference>
<sequence>MGPLLRGFHPPEIFVNFAAQQEIAASPFLGVSSLNSGRCSSAAFFLPETCPFWQSLTNTIPQQIQRHNPHKLKGFTPHDALLRHRPRRVFLSAHHRLPAAAHRVPN</sequence>